<dbReference type="InterPro" id="IPR036291">
    <property type="entry name" value="NAD(P)-bd_dom_sf"/>
</dbReference>
<keyword evidence="2" id="KW-0521">NADP</keyword>
<accession>A0A0C3NA92</accession>
<protein>
    <recommendedName>
        <fullName evidence="6">NAD(P)-binding protein</fullName>
    </recommendedName>
</protein>
<name>A0A0C3NA92_PHLG1</name>
<dbReference type="PRINTS" id="PR00081">
    <property type="entry name" value="GDHRDH"/>
</dbReference>
<dbReference type="HOGENOM" id="CLU_010194_2_9_1"/>
<dbReference type="InterPro" id="IPR002347">
    <property type="entry name" value="SDR_fam"/>
</dbReference>
<evidence type="ECO:0000313" key="4">
    <source>
        <dbReference type="EMBL" id="KIP01399.1"/>
    </source>
</evidence>
<dbReference type="PROSITE" id="PS00061">
    <property type="entry name" value="ADH_SHORT"/>
    <property type="match status" value="1"/>
</dbReference>
<proteinExistence type="inferred from homology"/>
<organism evidence="4 5">
    <name type="scientific">Phlebiopsis gigantea (strain 11061_1 CR5-6)</name>
    <name type="common">White-rot fungus</name>
    <name type="synonym">Peniophora gigantea</name>
    <dbReference type="NCBI Taxonomy" id="745531"/>
    <lineage>
        <taxon>Eukaryota</taxon>
        <taxon>Fungi</taxon>
        <taxon>Dikarya</taxon>
        <taxon>Basidiomycota</taxon>
        <taxon>Agaricomycotina</taxon>
        <taxon>Agaricomycetes</taxon>
        <taxon>Polyporales</taxon>
        <taxon>Phanerochaetaceae</taxon>
        <taxon>Phlebiopsis</taxon>
    </lineage>
</organism>
<evidence type="ECO:0000313" key="5">
    <source>
        <dbReference type="Proteomes" id="UP000053257"/>
    </source>
</evidence>
<dbReference type="InterPro" id="IPR020904">
    <property type="entry name" value="Sc_DH/Rdtase_CS"/>
</dbReference>
<dbReference type="Pfam" id="PF00106">
    <property type="entry name" value="adh_short"/>
    <property type="match status" value="1"/>
</dbReference>
<dbReference type="PANTHER" id="PTHR43976:SF16">
    <property type="entry name" value="SHORT-CHAIN DEHYDROGENASE_REDUCTASE FAMILY PROTEIN"/>
    <property type="match status" value="1"/>
</dbReference>
<dbReference type="GO" id="GO:0016491">
    <property type="term" value="F:oxidoreductase activity"/>
    <property type="evidence" value="ECO:0007669"/>
    <property type="project" value="UniProtKB-KW"/>
</dbReference>
<dbReference type="SUPFAM" id="SSF51735">
    <property type="entry name" value="NAD(P)-binding Rossmann-fold domains"/>
    <property type="match status" value="1"/>
</dbReference>
<dbReference type="OrthoDB" id="1274115at2759"/>
<evidence type="ECO:0000256" key="2">
    <source>
        <dbReference type="ARBA" id="ARBA00022857"/>
    </source>
</evidence>
<dbReference type="Proteomes" id="UP000053257">
    <property type="component" value="Unassembled WGS sequence"/>
</dbReference>
<reference evidence="4 5" key="1">
    <citation type="journal article" date="2014" name="PLoS Genet.">
        <title>Analysis of the Phlebiopsis gigantea genome, transcriptome and secretome provides insight into its pioneer colonization strategies of wood.</title>
        <authorList>
            <person name="Hori C."/>
            <person name="Ishida T."/>
            <person name="Igarashi K."/>
            <person name="Samejima M."/>
            <person name="Suzuki H."/>
            <person name="Master E."/>
            <person name="Ferreira P."/>
            <person name="Ruiz-Duenas F.J."/>
            <person name="Held B."/>
            <person name="Canessa P."/>
            <person name="Larrondo L.F."/>
            <person name="Schmoll M."/>
            <person name="Druzhinina I.S."/>
            <person name="Kubicek C.P."/>
            <person name="Gaskell J.A."/>
            <person name="Kersten P."/>
            <person name="St John F."/>
            <person name="Glasner J."/>
            <person name="Sabat G."/>
            <person name="Splinter BonDurant S."/>
            <person name="Syed K."/>
            <person name="Yadav J."/>
            <person name="Mgbeahuruike A.C."/>
            <person name="Kovalchuk A."/>
            <person name="Asiegbu F.O."/>
            <person name="Lackner G."/>
            <person name="Hoffmeister D."/>
            <person name="Rencoret J."/>
            <person name="Gutierrez A."/>
            <person name="Sun H."/>
            <person name="Lindquist E."/>
            <person name="Barry K."/>
            <person name="Riley R."/>
            <person name="Grigoriev I.V."/>
            <person name="Henrissat B."/>
            <person name="Kues U."/>
            <person name="Berka R.M."/>
            <person name="Martinez A.T."/>
            <person name="Covert S.F."/>
            <person name="Blanchette R.A."/>
            <person name="Cullen D."/>
        </authorList>
    </citation>
    <scope>NUCLEOTIDE SEQUENCE [LARGE SCALE GENOMIC DNA]</scope>
    <source>
        <strain evidence="4 5">11061_1 CR5-6</strain>
    </source>
</reference>
<gene>
    <name evidence="4" type="ORF">PHLGIDRAFT_359528</name>
</gene>
<dbReference type="PANTHER" id="PTHR43976">
    <property type="entry name" value="SHORT CHAIN DEHYDROGENASE"/>
    <property type="match status" value="1"/>
</dbReference>
<sequence length="287" mass="31342">MPQVWLITGSSSGIGRKMTELALEQGDHVVATLRTPSALADVQAKHPASQLHVVALDITDSAQIAAAFAAAKRVFGRLDVVFNNAGWCIIGEVESVAENDARRLFDVNFWGTVNVSKEAVRFFREENAPGSGGRLLIVTSSGAMLPCPAIGYYCATKSGVEAVMQVVAAEIEPEWNIKMTLIEPGFTRTDIADKSFITVTHPAYVKPTNAASEARKYIVGQFNPATAQNVSNLDRMVARMFDVSRLEKPPLWLPLGEDALERVRTQMEMVGNDLRAYKSWSEGLLET</sequence>
<dbReference type="Gene3D" id="3.40.50.720">
    <property type="entry name" value="NAD(P)-binding Rossmann-like Domain"/>
    <property type="match status" value="1"/>
</dbReference>
<evidence type="ECO:0000256" key="1">
    <source>
        <dbReference type="ARBA" id="ARBA00006484"/>
    </source>
</evidence>
<evidence type="ECO:0000256" key="3">
    <source>
        <dbReference type="ARBA" id="ARBA00023002"/>
    </source>
</evidence>
<keyword evidence="3" id="KW-0560">Oxidoreductase</keyword>
<dbReference type="EMBL" id="KN840800">
    <property type="protein sequence ID" value="KIP01399.1"/>
    <property type="molecule type" value="Genomic_DNA"/>
</dbReference>
<dbReference type="STRING" id="745531.A0A0C3NA92"/>
<evidence type="ECO:0008006" key="6">
    <source>
        <dbReference type="Google" id="ProtNLM"/>
    </source>
</evidence>
<comment type="similarity">
    <text evidence="1">Belongs to the short-chain dehydrogenases/reductases (SDR) family.</text>
</comment>
<dbReference type="InterPro" id="IPR051911">
    <property type="entry name" value="SDR_oxidoreductase"/>
</dbReference>
<dbReference type="AlphaFoldDB" id="A0A0C3NA92"/>
<keyword evidence="5" id="KW-1185">Reference proteome</keyword>